<dbReference type="EMBL" id="FBWH01000031">
    <property type="protein sequence ID" value="CUX42022.1"/>
    <property type="molecule type" value="Genomic_DNA"/>
</dbReference>
<evidence type="ECO:0000313" key="1">
    <source>
        <dbReference type="EMBL" id="CUX42022.1"/>
    </source>
</evidence>
<accession>A0ABP2BJ31</accession>
<reference evidence="1 2" key="1">
    <citation type="submission" date="2016-01" db="EMBL/GenBank/DDBJ databases">
        <authorList>
            <person name="Regsiter A."/>
            <person name="william w."/>
        </authorList>
    </citation>
    <scope>NUCLEOTIDE SEQUENCE [LARGE SCALE GENOMIC DNA]</scope>
    <source>
        <strain evidence="1 2">CFBP 6927</strain>
    </source>
</reference>
<keyword evidence="2" id="KW-1185">Reference proteome</keyword>
<proteinExistence type="predicted"/>
<protein>
    <submittedName>
        <fullName evidence="1">Uncharacterized protein</fullName>
    </submittedName>
</protein>
<comment type="caution">
    <text evidence="1">The sequence shown here is derived from an EMBL/GenBank/DDBJ whole genome shotgun (WGS) entry which is preliminary data.</text>
</comment>
<sequence>MPIVLIFGLNDFYVNVNLKIPVISAGLL</sequence>
<dbReference type="Proteomes" id="UP000191812">
    <property type="component" value="Unassembled WGS sequence"/>
</dbReference>
<gene>
    <name evidence="1" type="ORF">AGR13a_Cc60041</name>
</gene>
<name>A0ABP2BJ31_9HYPH</name>
<organism evidence="1 2">
    <name type="scientific">Agrobacterium genomosp. 13 str. CFBP 6927</name>
    <dbReference type="NCBI Taxonomy" id="1183428"/>
    <lineage>
        <taxon>Bacteria</taxon>
        <taxon>Pseudomonadati</taxon>
        <taxon>Pseudomonadota</taxon>
        <taxon>Alphaproteobacteria</taxon>
        <taxon>Hyphomicrobiales</taxon>
        <taxon>Rhizobiaceae</taxon>
        <taxon>Rhizobium/Agrobacterium group</taxon>
        <taxon>Agrobacterium</taxon>
        <taxon>Agrobacterium tumefaciens complex</taxon>
    </lineage>
</organism>
<evidence type="ECO:0000313" key="2">
    <source>
        <dbReference type="Proteomes" id="UP000191812"/>
    </source>
</evidence>